<dbReference type="STRING" id="1513793.SAMN06296036_10241"/>
<accession>A0A1Y6BA23</accession>
<evidence type="ECO:0000256" key="1">
    <source>
        <dbReference type="ARBA" id="ARBA00022723"/>
    </source>
</evidence>
<dbReference type="SFLD" id="SFLDF00009">
    <property type="entry name" value="o-succinylbenzoate_synthase"/>
    <property type="match status" value="1"/>
</dbReference>
<dbReference type="Gene3D" id="3.20.20.120">
    <property type="entry name" value="Enolase-like C-terminal domain"/>
    <property type="match status" value="1"/>
</dbReference>
<evidence type="ECO:0000313" key="4">
    <source>
        <dbReference type="Proteomes" id="UP000192907"/>
    </source>
</evidence>
<dbReference type="GO" id="GO:0003824">
    <property type="term" value="F:catalytic activity"/>
    <property type="evidence" value="ECO:0007669"/>
    <property type="project" value="UniProtKB-ARBA"/>
</dbReference>
<sequence>MIIHEIKVEQVHLPFVRSFRHQGRDILGKDLAILTVYDEHQRLYRGEIGPLSGVHRENLRESISALSKQKPEDLGESGSWPLHRHAFGSPYHTGIASLDSAWEQVLFQRWLDDKGSQSEFTAPIAGLITLDRESNALQDLLKQNFKSIKVKLGRDSFDAELKALEQLVDTLASGTRLRLDANQSLSTAQVRKLWDKFYDQIEFFEEPFPSLEQNLALDGVPIALDECLWDRELDELAKDVYVVVKPMRLGLSRAFEWLAKGHPKDRLILSSCFDSGIALRSYLRFIQHFELSASHGLGTYEYLAHDVMESRMPWEGSTMKLEEGYSYD</sequence>
<dbReference type="EMBL" id="FWZT01000002">
    <property type="protein sequence ID" value="SME93582.1"/>
    <property type="molecule type" value="Genomic_DNA"/>
</dbReference>
<evidence type="ECO:0000259" key="2">
    <source>
        <dbReference type="SMART" id="SM00922"/>
    </source>
</evidence>
<reference evidence="4" key="1">
    <citation type="submission" date="2017-04" db="EMBL/GenBank/DDBJ databases">
        <authorList>
            <person name="Varghese N."/>
            <person name="Submissions S."/>
        </authorList>
    </citation>
    <scope>NUCLEOTIDE SEQUENCE [LARGE SCALE GENOMIC DNA]</scope>
    <source>
        <strain evidence="4">RKEM611</strain>
    </source>
</reference>
<organism evidence="3 4">
    <name type="scientific">Pseudobacteriovorax antillogorgiicola</name>
    <dbReference type="NCBI Taxonomy" id="1513793"/>
    <lineage>
        <taxon>Bacteria</taxon>
        <taxon>Pseudomonadati</taxon>
        <taxon>Bdellovibrionota</taxon>
        <taxon>Oligoflexia</taxon>
        <taxon>Oligoflexales</taxon>
        <taxon>Pseudobacteriovoracaceae</taxon>
        <taxon>Pseudobacteriovorax</taxon>
    </lineage>
</organism>
<name>A0A1Y6BA23_9BACT</name>
<dbReference type="SFLD" id="SFLDG00180">
    <property type="entry name" value="muconate_cycloisomerase"/>
    <property type="match status" value="1"/>
</dbReference>
<protein>
    <submittedName>
        <fullName evidence="3">O-succinylbenzoate synthase</fullName>
    </submittedName>
</protein>
<dbReference type="PANTHER" id="PTHR48073">
    <property type="entry name" value="O-SUCCINYLBENZOATE SYNTHASE-RELATED"/>
    <property type="match status" value="1"/>
</dbReference>
<dbReference type="AlphaFoldDB" id="A0A1Y6BA23"/>
<keyword evidence="1" id="KW-0479">Metal-binding</keyword>
<evidence type="ECO:0000313" key="3">
    <source>
        <dbReference type="EMBL" id="SME93582.1"/>
    </source>
</evidence>
<dbReference type="SMART" id="SM00922">
    <property type="entry name" value="MR_MLE"/>
    <property type="match status" value="1"/>
</dbReference>
<dbReference type="SUPFAM" id="SSF54826">
    <property type="entry name" value="Enolase N-terminal domain-like"/>
    <property type="match status" value="1"/>
</dbReference>
<dbReference type="Gene3D" id="3.30.390.10">
    <property type="entry name" value="Enolase-like, N-terminal domain"/>
    <property type="match status" value="1"/>
</dbReference>
<dbReference type="RefSeq" id="WP_159455092.1">
    <property type="nucleotide sequence ID" value="NZ_FWZT01000002.1"/>
</dbReference>
<dbReference type="Proteomes" id="UP000192907">
    <property type="component" value="Unassembled WGS sequence"/>
</dbReference>
<dbReference type="InterPro" id="IPR013342">
    <property type="entry name" value="Mandelate_racemase_C"/>
</dbReference>
<dbReference type="SFLD" id="SFLDS00001">
    <property type="entry name" value="Enolase"/>
    <property type="match status" value="1"/>
</dbReference>
<proteinExistence type="predicted"/>
<feature type="domain" description="Mandelate racemase/muconate lactonizing enzyme C-terminal" evidence="2">
    <location>
        <begin position="130"/>
        <end position="223"/>
    </location>
</feature>
<dbReference type="InterPro" id="IPR029017">
    <property type="entry name" value="Enolase-like_N"/>
</dbReference>
<dbReference type="InterPro" id="IPR036849">
    <property type="entry name" value="Enolase-like_C_sf"/>
</dbReference>
<dbReference type="InterPro" id="IPR029065">
    <property type="entry name" value="Enolase_C-like"/>
</dbReference>
<gene>
    <name evidence="3" type="ORF">SAMN06296036_10241</name>
</gene>
<dbReference type="PANTHER" id="PTHR48073:SF6">
    <property type="entry name" value="PROTEIN PHYLLO, CHLOROPLASTIC-LIKE"/>
    <property type="match status" value="1"/>
</dbReference>
<keyword evidence="4" id="KW-1185">Reference proteome</keyword>
<dbReference type="Pfam" id="PF13378">
    <property type="entry name" value="MR_MLE_C"/>
    <property type="match status" value="1"/>
</dbReference>
<dbReference type="GO" id="GO:0046872">
    <property type="term" value="F:metal ion binding"/>
    <property type="evidence" value="ECO:0007669"/>
    <property type="project" value="UniProtKB-KW"/>
</dbReference>
<dbReference type="SUPFAM" id="SSF51604">
    <property type="entry name" value="Enolase C-terminal domain-like"/>
    <property type="match status" value="1"/>
</dbReference>